<proteinExistence type="predicted"/>
<evidence type="ECO:0000256" key="1">
    <source>
        <dbReference type="SAM" id="Phobius"/>
    </source>
</evidence>
<feature type="transmembrane region" description="Helical" evidence="1">
    <location>
        <begin position="295"/>
        <end position="323"/>
    </location>
</feature>
<keyword evidence="1" id="KW-0472">Membrane</keyword>
<feature type="transmembrane region" description="Helical" evidence="1">
    <location>
        <begin position="457"/>
        <end position="478"/>
    </location>
</feature>
<feature type="transmembrane region" description="Helical" evidence="1">
    <location>
        <begin position="343"/>
        <end position="362"/>
    </location>
</feature>
<feature type="transmembrane region" description="Helical" evidence="1">
    <location>
        <begin position="485"/>
        <end position="506"/>
    </location>
</feature>
<feature type="transmembrane region" description="Helical" evidence="1">
    <location>
        <begin position="12"/>
        <end position="30"/>
    </location>
</feature>
<feature type="transmembrane region" description="Helical" evidence="1">
    <location>
        <begin position="98"/>
        <end position="117"/>
    </location>
</feature>
<accession>A0A2A6LR36</accession>
<feature type="transmembrane region" description="Helical" evidence="1">
    <location>
        <begin position="429"/>
        <end position="451"/>
    </location>
</feature>
<feature type="transmembrane region" description="Helical" evidence="1">
    <location>
        <begin position="265"/>
        <end position="283"/>
    </location>
</feature>
<feature type="transmembrane region" description="Helical" evidence="1">
    <location>
        <begin position="396"/>
        <end position="417"/>
    </location>
</feature>
<feature type="transmembrane region" description="Helical" evidence="1">
    <location>
        <begin position="225"/>
        <end position="245"/>
    </location>
</feature>
<evidence type="ECO:0000313" key="2">
    <source>
        <dbReference type="EMBL" id="PDT44787.1"/>
    </source>
</evidence>
<feature type="transmembrane region" description="Helical" evidence="1">
    <location>
        <begin position="42"/>
        <end position="61"/>
    </location>
</feature>
<protein>
    <recommendedName>
        <fullName evidence="4">Transmembrane protein</fullName>
    </recommendedName>
</protein>
<dbReference type="EMBL" id="NWTC01000028">
    <property type="protein sequence ID" value="PDT44787.1"/>
    <property type="molecule type" value="Genomic_DNA"/>
</dbReference>
<comment type="caution">
    <text evidence="2">The sequence shown here is derived from an EMBL/GenBank/DDBJ whole genome shotgun (WGS) entry which is preliminary data.</text>
</comment>
<keyword evidence="1" id="KW-1133">Transmembrane helix</keyword>
<feature type="transmembrane region" description="Helical" evidence="1">
    <location>
        <begin position="193"/>
        <end position="213"/>
    </location>
</feature>
<keyword evidence="1" id="KW-0812">Transmembrane</keyword>
<feature type="transmembrane region" description="Helical" evidence="1">
    <location>
        <begin position="68"/>
        <end position="86"/>
    </location>
</feature>
<sequence>MRPSVLVQTSSIVSSALVSSAIGYAIGWPVSKYFDSNTTMRLLLSPVIGLGIFGAAAVSIFHFLPITAINLILIVLGLSAVAFWLSKGTIDPLLRSPASPGFCWFTVAFLLCLLPAFEIIPQHYGGSVGVGQPIWDHAKIAIVNEIAQNGLPPANPFHSEAGSPNPLIYYYVWHFIAACSSVITGATGWEADIALTGMTALFSTFVVTWLAVARSRSAYAAWWPLPLLFVGSLKPAVRFVFGKWLDKWMAPEHGLQTWIIQAPWVPQHVFSGTLALIAIMAYLRILYSNAGRNMALAVFMGAILASAYGSSMWAGGLSLLLILPLVGALSVSHVLKVKRLLEVLISLSVTVVITLLCAAVLIREQSAILHTRKVVEFWVFPIFAGDYWFLDIPGFWLVLVFLEFGIIYLSFLIWSFARRSDDSKRYAHIDCALSVSVLAPLFCTQILHSVIMYNDLGWRVLIPSMLVMTALTSGLFSTTIGKGTLVGRLTTITAIILLTPSILVGAKSVYSNTFKFQVEGPDSEEGTAFKASPEMWQAVREVTPPNEAVANNPLDLASVTYTPGNISWAILSQRRHCGTTLDFLRAYAAQLTPKKASEIYNFFVRAFAGLATEDHLRIMKEKYRCRTLVVTSRDGLWGKPVLDNNSVYKLVSEKKGKWRIYR</sequence>
<gene>
    <name evidence="2" type="ORF">CO661_27285</name>
</gene>
<evidence type="ECO:0000313" key="3">
    <source>
        <dbReference type="Proteomes" id="UP000220353"/>
    </source>
</evidence>
<dbReference type="AlphaFoldDB" id="A0A2A6LR36"/>
<dbReference type="Proteomes" id="UP000220353">
    <property type="component" value="Unassembled WGS sequence"/>
</dbReference>
<reference evidence="2 3" key="1">
    <citation type="submission" date="2017-09" db="EMBL/GenBank/DDBJ databases">
        <title>Comparative genomics of rhizobia isolated from Phaseolus vulgaris in China.</title>
        <authorList>
            <person name="Tong W."/>
        </authorList>
    </citation>
    <scope>NUCLEOTIDE SEQUENCE [LARGE SCALE GENOMIC DNA]</scope>
    <source>
        <strain evidence="2 3">PCH1</strain>
    </source>
</reference>
<name>A0A2A6LR36_RHIFR</name>
<evidence type="ECO:0008006" key="4">
    <source>
        <dbReference type="Google" id="ProtNLM"/>
    </source>
</evidence>
<organism evidence="2 3">
    <name type="scientific">Rhizobium fredii</name>
    <name type="common">Sinorhizobium fredii</name>
    <dbReference type="NCBI Taxonomy" id="380"/>
    <lineage>
        <taxon>Bacteria</taxon>
        <taxon>Pseudomonadati</taxon>
        <taxon>Pseudomonadota</taxon>
        <taxon>Alphaproteobacteria</taxon>
        <taxon>Hyphomicrobiales</taxon>
        <taxon>Rhizobiaceae</taxon>
        <taxon>Sinorhizobium/Ensifer group</taxon>
        <taxon>Sinorhizobium</taxon>
    </lineage>
</organism>
<feature type="transmembrane region" description="Helical" evidence="1">
    <location>
        <begin position="167"/>
        <end position="187"/>
    </location>
</feature>